<evidence type="ECO:0000256" key="1">
    <source>
        <dbReference type="ARBA" id="ARBA00000085"/>
    </source>
</evidence>
<keyword evidence="10" id="KW-0067">ATP-binding</keyword>
<evidence type="ECO:0000259" key="16">
    <source>
        <dbReference type="PROSITE" id="PS50109"/>
    </source>
</evidence>
<evidence type="ECO:0000256" key="4">
    <source>
        <dbReference type="ARBA" id="ARBA00022475"/>
    </source>
</evidence>
<dbReference type="EC" id="2.7.13.3" evidence="3"/>
<dbReference type="PANTHER" id="PTHR45528:SF1">
    <property type="entry name" value="SENSOR HISTIDINE KINASE CPXA"/>
    <property type="match status" value="1"/>
</dbReference>
<evidence type="ECO:0000256" key="10">
    <source>
        <dbReference type="ARBA" id="ARBA00022840"/>
    </source>
</evidence>
<dbReference type="Gene3D" id="1.10.287.130">
    <property type="match status" value="1"/>
</dbReference>
<keyword evidence="4" id="KW-1003">Cell membrane</keyword>
<dbReference type="InterPro" id="IPR036097">
    <property type="entry name" value="HisK_dim/P_sf"/>
</dbReference>
<dbReference type="SMART" id="SM00304">
    <property type="entry name" value="HAMP"/>
    <property type="match status" value="1"/>
</dbReference>
<accession>A0ABY3MTJ4</accession>
<evidence type="ECO:0000259" key="17">
    <source>
        <dbReference type="PROSITE" id="PS50885"/>
    </source>
</evidence>
<dbReference type="CDD" id="cd06225">
    <property type="entry name" value="HAMP"/>
    <property type="match status" value="1"/>
</dbReference>
<gene>
    <name evidence="18" type="ORF">CWS31_015275</name>
</gene>
<comment type="caution">
    <text evidence="18">The sequence shown here is derived from an EMBL/GenBank/DDBJ whole genome shotgun (WGS) entry which is preliminary data.</text>
</comment>
<evidence type="ECO:0000256" key="11">
    <source>
        <dbReference type="ARBA" id="ARBA00022989"/>
    </source>
</evidence>
<dbReference type="Pfam" id="PF00672">
    <property type="entry name" value="HAMP"/>
    <property type="match status" value="1"/>
</dbReference>
<keyword evidence="12" id="KW-0902">Two-component regulatory system</keyword>
<keyword evidence="13 15" id="KW-0472">Membrane</keyword>
<keyword evidence="5" id="KW-0597">Phosphoprotein</keyword>
<dbReference type="EMBL" id="PJAI02000023">
    <property type="protein sequence ID" value="TYK64528.1"/>
    <property type="molecule type" value="Genomic_DNA"/>
</dbReference>
<keyword evidence="6" id="KW-0808">Transferase</keyword>
<comment type="catalytic activity">
    <reaction evidence="1">
        <text>ATP + protein L-histidine = ADP + protein N-phospho-L-histidine.</text>
        <dbReference type="EC" id="2.7.13.3"/>
    </reaction>
</comment>
<evidence type="ECO:0000256" key="9">
    <source>
        <dbReference type="ARBA" id="ARBA00022777"/>
    </source>
</evidence>
<organism evidence="18 19">
    <name type="scientific">Colwellia echini</name>
    <dbReference type="NCBI Taxonomy" id="1982103"/>
    <lineage>
        <taxon>Bacteria</taxon>
        <taxon>Pseudomonadati</taxon>
        <taxon>Pseudomonadota</taxon>
        <taxon>Gammaproteobacteria</taxon>
        <taxon>Alteromonadales</taxon>
        <taxon>Colwelliaceae</taxon>
        <taxon>Colwellia</taxon>
    </lineage>
</organism>
<dbReference type="PROSITE" id="PS50109">
    <property type="entry name" value="HIS_KIN"/>
    <property type="match status" value="1"/>
</dbReference>
<dbReference type="InterPro" id="IPR004358">
    <property type="entry name" value="Sig_transdc_His_kin-like_C"/>
</dbReference>
<keyword evidence="9" id="KW-0418">Kinase</keyword>
<evidence type="ECO:0000256" key="12">
    <source>
        <dbReference type="ARBA" id="ARBA00023012"/>
    </source>
</evidence>
<dbReference type="InterPro" id="IPR036890">
    <property type="entry name" value="HATPase_C_sf"/>
</dbReference>
<dbReference type="PRINTS" id="PR00344">
    <property type="entry name" value="BCTRLSENSOR"/>
</dbReference>
<dbReference type="SMART" id="SM00387">
    <property type="entry name" value="HATPase_c"/>
    <property type="match status" value="1"/>
</dbReference>
<dbReference type="SUPFAM" id="SSF158472">
    <property type="entry name" value="HAMP domain-like"/>
    <property type="match status" value="1"/>
</dbReference>
<evidence type="ECO:0000313" key="19">
    <source>
        <dbReference type="Proteomes" id="UP000815846"/>
    </source>
</evidence>
<sequence length="479" mass="53807">MNTKNSSSATNTNTSFNKDRPKRFFIGISLKLFFAFWLAILTSALISYIVIQTFRHSPIQEEANPQQLEILNNLARKIEGKHTVKFQQLQKRFHKQHNQDLLIKKIGTAKLYSPRDHGWSNVRGYLKKHSLENPVTIDFGFTKVTSSPPFFVNNSKYQLFSAEKLPRKSIVSLLVQLPMAIRILMLLLISFLLCWLLAKSFTSPLIAIQKASKDIGEGKLTTRITKFDQRADEFGALAHSFNQMAEQLENNISSHQRLLGDVSHELRSPLTRLQLAVALAEKNIGNTAEQQKHLSRCEMEVERLDEMIADVLTLSRLEHSQKAFACDDTNLNHLVSQVVTDCQYFASSKDVSIEFKESGKYTLLADDKLLASAISNVLNNAVKYSANNQVVTVELTQQHEQIMLSVFDNGPGVPDEMLDKLFKPFFRVADARDRSSGGTGLGLAIAQQAILMHHGEIIAENIKPSGLKITIVLPMAKMG</sequence>
<keyword evidence="11 15" id="KW-1133">Transmembrane helix</keyword>
<dbReference type="PROSITE" id="PS50885">
    <property type="entry name" value="HAMP"/>
    <property type="match status" value="1"/>
</dbReference>
<dbReference type="Gene3D" id="6.10.340.10">
    <property type="match status" value="1"/>
</dbReference>
<dbReference type="RefSeq" id="WP_101343075.1">
    <property type="nucleotide sequence ID" value="NZ_PJAI02000023.1"/>
</dbReference>
<name>A0ABY3MTJ4_9GAMM</name>
<evidence type="ECO:0000256" key="3">
    <source>
        <dbReference type="ARBA" id="ARBA00012438"/>
    </source>
</evidence>
<dbReference type="InterPro" id="IPR003661">
    <property type="entry name" value="HisK_dim/P_dom"/>
</dbReference>
<reference evidence="18 19" key="1">
    <citation type="submission" date="2019-08" db="EMBL/GenBank/DDBJ databases">
        <title>Microbe sample from Colwellia echini.</title>
        <authorList>
            <person name="Christiansen L."/>
            <person name="Pathiraja D."/>
            <person name="Schultz-Johansen M."/>
            <person name="Choi I.-G."/>
            <person name="Stougaard P."/>
        </authorList>
    </citation>
    <scope>NUCLEOTIDE SEQUENCE [LARGE SCALE GENOMIC DNA]</scope>
    <source>
        <strain evidence="18 19">A3</strain>
    </source>
</reference>
<dbReference type="Gene3D" id="3.30.565.10">
    <property type="entry name" value="Histidine kinase-like ATPase, C-terminal domain"/>
    <property type="match status" value="1"/>
</dbReference>
<dbReference type="Proteomes" id="UP000815846">
    <property type="component" value="Unassembled WGS sequence"/>
</dbReference>
<dbReference type="PANTHER" id="PTHR45528">
    <property type="entry name" value="SENSOR HISTIDINE KINASE CPXA"/>
    <property type="match status" value="1"/>
</dbReference>
<dbReference type="InterPro" id="IPR050398">
    <property type="entry name" value="HssS/ArlS-like"/>
</dbReference>
<evidence type="ECO:0000256" key="2">
    <source>
        <dbReference type="ARBA" id="ARBA00004651"/>
    </source>
</evidence>
<comment type="subcellular location">
    <subcellularLocation>
        <location evidence="2">Cell membrane</location>
        <topology evidence="2">Multi-pass membrane protein</topology>
    </subcellularLocation>
</comment>
<evidence type="ECO:0000256" key="6">
    <source>
        <dbReference type="ARBA" id="ARBA00022679"/>
    </source>
</evidence>
<dbReference type="CDD" id="cd00082">
    <property type="entry name" value="HisKA"/>
    <property type="match status" value="1"/>
</dbReference>
<keyword evidence="14" id="KW-0175">Coiled coil</keyword>
<feature type="domain" description="Histidine kinase" evidence="16">
    <location>
        <begin position="261"/>
        <end position="477"/>
    </location>
</feature>
<feature type="transmembrane region" description="Helical" evidence="15">
    <location>
        <begin position="173"/>
        <end position="198"/>
    </location>
</feature>
<protein>
    <recommendedName>
        <fullName evidence="3">histidine kinase</fullName>
        <ecNumber evidence="3">2.7.13.3</ecNumber>
    </recommendedName>
</protein>
<keyword evidence="19" id="KW-1185">Reference proteome</keyword>
<keyword evidence="8" id="KW-0547">Nucleotide-binding</keyword>
<evidence type="ECO:0000256" key="5">
    <source>
        <dbReference type="ARBA" id="ARBA00022553"/>
    </source>
</evidence>
<evidence type="ECO:0000256" key="14">
    <source>
        <dbReference type="SAM" id="Coils"/>
    </source>
</evidence>
<evidence type="ECO:0000256" key="13">
    <source>
        <dbReference type="ARBA" id="ARBA00023136"/>
    </source>
</evidence>
<evidence type="ECO:0000256" key="15">
    <source>
        <dbReference type="SAM" id="Phobius"/>
    </source>
</evidence>
<dbReference type="Pfam" id="PF02518">
    <property type="entry name" value="HATPase_c"/>
    <property type="match status" value="1"/>
</dbReference>
<feature type="coiled-coil region" evidence="14">
    <location>
        <begin position="238"/>
        <end position="265"/>
    </location>
</feature>
<dbReference type="InterPro" id="IPR005467">
    <property type="entry name" value="His_kinase_dom"/>
</dbReference>
<dbReference type="SUPFAM" id="SSF47384">
    <property type="entry name" value="Homodimeric domain of signal transducing histidine kinase"/>
    <property type="match status" value="1"/>
</dbReference>
<evidence type="ECO:0000256" key="8">
    <source>
        <dbReference type="ARBA" id="ARBA00022741"/>
    </source>
</evidence>
<feature type="domain" description="HAMP" evidence="17">
    <location>
        <begin position="199"/>
        <end position="253"/>
    </location>
</feature>
<dbReference type="InterPro" id="IPR003660">
    <property type="entry name" value="HAMP_dom"/>
</dbReference>
<dbReference type="Pfam" id="PF00512">
    <property type="entry name" value="HisKA"/>
    <property type="match status" value="1"/>
</dbReference>
<dbReference type="SUPFAM" id="SSF55874">
    <property type="entry name" value="ATPase domain of HSP90 chaperone/DNA topoisomerase II/histidine kinase"/>
    <property type="match status" value="1"/>
</dbReference>
<feature type="transmembrane region" description="Helical" evidence="15">
    <location>
        <begin position="24"/>
        <end position="51"/>
    </location>
</feature>
<dbReference type="InterPro" id="IPR003594">
    <property type="entry name" value="HATPase_dom"/>
</dbReference>
<evidence type="ECO:0000256" key="7">
    <source>
        <dbReference type="ARBA" id="ARBA00022692"/>
    </source>
</evidence>
<proteinExistence type="predicted"/>
<dbReference type="SMART" id="SM00388">
    <property type="entry name" value="HisKA"/>
    <property type="match status" value="1"/>
</dbReference>
<keyword evidence="7 15" id="KW-0812">Transmembrane</keyword>
<evidence type="ECO:0000313" key="18">
    <source>
        <dbReference type="EMBL" id="TYK64528.1"/>
    </source>
</evidence>